<feature type="region of interest" description="Disordered" evidence="1">
    <location>
        <begin position="321"/>
        <end position="369"/>
    </location>
</feature>
<evidence type="ECO:0000256" key="3">
    <source>
        <dbReference type="SAM" id="SignalP"/>
    </source>
</evidence>
<feature type="compositionally biased region" description="Basic and acidic residues" evidence="1">
    <location>
        <begin position="479"/>
        <end position="490"/>
    </location>
</feature>
<keyword evidence="2" id="KW-1133">Transmembrane helix</keyword>
<organism evidence="4 5">
    <name type="scientific">Lymnaea stagnalis</name>
    <name type="common">Great pond snail</name>
    <name type="synonym">Helix stagnalis</name>
    <dbReference type="NCBI Taxonomy" id="6523"/>
    <lineage>
        <taxon>Eukaryota</taxon>
        <taxon>Metazoa</taxon>
        <taxon>Spiralia</taxon>
        <taxon>Lophotrochozoa</taxon>
        <taxon>Mollusca</taxon>
        <taxon>Gastropoda</taxon>
        <taxon>Heterobranchia</taxon>
        <taxon>Euthyneura</taxon>
        <taxon>Panpulmonata</taxon>
        <taxon>Hygrophila</taxon>
        <taxon>Lymnaeoidea</taxon>
        <taxon>Lymnaeidae</taxon>
        <taxon>Lymnaea</taxon>
    </lineage>
</organism>
<sequence>MDHRQALLLLVHMVVVMTGAAKSEPTLSDLLQVRCPSDHPFMCLPYGTCCRGSEFCHSGLCESCFPRDVPESQLLSWCRDVGQHNVSLMRSEACRLACQDKFSSAELAVTCGTTRAQKDENVSAPSYSGARSGDDVTECQCTAYMAVMITSVLISVALVVLMIFTRLRKRRSVAKTRGVYKKIYKGKENEIKQKKQGSTITTQNEVDKPAQMITKSTQKTMASNGDKSQSRTNNKLALLGRGSGETESVKIGERRLSKSEVQEFNQSNHIPVSKMASTSQSSVPPANETDDHTPNTPEAVMEGALETDVVVNVDMETKSRGLEFQSENKRVSTVQPTSDVEHETSSGCDVEHETSSECDEAETNASSVVQSSLKIQMRSGSTEGVDFKRDDVTGPEAMAVTGPGHNGGVSAPQAIAVTGDGPLNNGAHPEGDETVQEPSATMPPFEDNPSSDVVDDKGEERELLNGDGMPSDIYNETVDLNRKKSLKENRTAGGAGRRHQSY</sequence>
<keyword evidence="5" id="KW-1185">Reference proteome</keyword>
<feature type="signal peptide" evidence="3">
    <location>
        <begin position="1"/>
        <end position="23"/>
    </location>
</feature>
<protein>
    <submittedName>
        <fullName evidence="4">Uncharacterized protein</fullName>
    </submittedName>
</protein>
<dbReference type="AlphaFoldDB" id="A0AAV2HHP8"/>
<feature type="transmembrane region" description="Helical" evidence="2">
    <location>
        <begin position="143"/>
        <end position="165"/>
    </location>
</feature>
<feature type="region of interest" description="Disordered" evidence="1">
    <location>
        <begin position="217"/>
        <end position="296"/>
    </location>
</feature>
<keyword evidence="2" id="KW-0812">Transmembrane</keyword>
<reference evidence="4 5" key="1">
    <citation type="submission" date="2024-04" db="EMBL/GenBank/DDBJ databases">
        <authorList>
            <consortium name="Genoscope - CEA"/>
            <person name="William W."/>
        </authorList>
    </citation>
    <scope>NUCLEOTIDE SEQUENCE [LARGE SCALE GENOMIC DNA]</scope>
</reference>
<proteinExistence type="predicted"/>
<feature type="compositionally biased region" description="Polar residues" evidence="1">
    <location>
        <begin position="217"/>
        <end position="235"/>
    </location>
</feature>
<feature type="compositionally biased region" description="Polar residues" evidence="1">
    <location>
        <begin position="262"/>
        <end position="284"/>
    </location>
</feature>
<feature type="compositionally biased region" description="Basic and acidic residues" evidence="1">
    <location>
        <begin position="321"/>
        <end position="330"/>
    </location>
</feature>
<name>A0AAV2HHP8_LYMST</name>
<feature type="region of interest" description="Disordered" evidence="1">
    <location>
        <begin position="419"/>
        <end position="502"/>
    </location>
</feature>
<keyword evidence="2" id="KW-0472">Membrane</keyword>
<dbReference type="Proteomes" id="UP001497497">
    <property type="component" value="Unassembled WGS sequence"/>
</dbReference>
<keyword evidence="3" id="KW-0732">Signal</keyword>
<feature type="compositionally biased region" description="Basic and acidic residues" evidence="1">
    <location>
        <begin position="454"/>
        <end position="464"/>
    </location>
</feature>
<comment type="caution">
    <text evidence="4">The sequence shown here is derived from an EMBL/GenBank/DDBJ whole genome shotgun (WGS) entry which is preliminary data.</text>
</comment>
<evidence type="ECO:0000313" key="5">
    <source>
        <dbReference type="Proteomes" id="UP001497497"/>
    </source>
</evidence>
<gene>
    <name evidence="4" type="ORF">GSLYS_00006890001</name>
</gene>
<evidence type="ECO:0000313" key="4">
    <source>
        <dbReference type="EMBL" id="CAL1532872.1"/>
    </source>
</evidence>
<evidence type="ECO:0000256" key="2">
    <source>
        <dbReference type="SAM" id="Phobius"/>
    </source>
</evidence>
<accession>A0AAV2HHP8</accession>
<feature type="chain" id="PRO_5043629105" evidence="3">
    <location>
        <begin position="24"/>
        <end position="502"/>
    </location>
</feature>
<dbReference type="EMBL" id="CAXITT010000127">
    <property type="protein sequence ID" value="CAL1532872.1"/>
    <property type="molecule type" value="Genomic_DNA"/>
</dbReference>
<evidence type="ECO:0000256" key="1">
    <source>
        <dbReference type="SAM" id="MobiDB-lite"/>
    </source>
</evidence>
<feature type="compositionally biased region" description="Basic and acidic residues" evidence="1">
    <location>
        <begin position="247"/>
        <end position="261"/>
    </location>
</feature>
<feature type="compositionally biased region" description="Basic and acidic residues" evidence="1">
    <location>
        <begin position="339"/>
        <end position="355"/>
    </location>
</feature>